<feature type="region of interest" description="Disordered" evidence="1">
    <location>
        <begin position="116"/>
        <end position="139"/>
    </location>
</feature>
<dbReference type="Gramene" id="ONK68671">
    <property type="protein sequence ID" value="ONK68671"/>
    <property type="gene ID" value="A4U43_C05F14680"/>
</dbReference>
<name>A0A5P1EVZ5_ASPOF</name>
<organism evidence="2 3">
    <name type="scientific">Asparagus officinalis</name>
    <name type="common">Garden asparagus</name>
    <dbReference type="NCBI Taxonomy" id="4686"/>
    <lineage>
        <taxon>Eukaryota</taxon>
        <taxon>Viridiplantae</taxon>
        <taxon>Streptophyta</taxon>
        <taxon>Embryophyta</taxon>
        <taxon>Tracheophyta</taxon>
        <taxon>Spermatophyta</taxon>
        <taxon>Magnoliopsida</taxon>
        <taxon>Liliopsida</taxon>
        <taxon>Asparagales</taxon>
        <taxon>Asparagaceae</taxon>
        <taxon>Asparagoideae</taxon>
        <taxon>Asparagus</taxon>
    </lineage>
</organism>
<sequence length="160" mass="17817">MNYGKEFQMEDIAKKLSLWHTKTFRPDVETRTKSSSDNGLRRASLPLPMSLSSSVLRASGGGGNVAWSMTIRAQDMIFHSSYRPMRDCGFDDEGIFVYRDGTLDNVTKMVCNYDSNDSSSSSSFMNNSSSSKESRKSSNNPICLVPLDDLFPRMDIVSLG</sequence>
<feature type="compositionally biased region" description="Low complexity" evidence="1">
    <location>
        <begin position="116"/>
        <end position="131"/>
    </location>
</feature>
<evidence type="ECO:0000313" key="2">
    <source>
        <dbReference type="EMBL" id="ONK68671.1"/>
    </source>
</evidence>
<dbReference type="Proteomes" id="UP000243459">
    <property type="component" value="Chromosome 5"/>
</dbReference>
<evidence type="ECO:0000313" key="3">
    <source>
        <dbReference type="Proteomes" id="UP000243459"/>
    </source>
</evidence>
<dbReference type="EMBL" id="CM007385">
    <property type="protein sequence ID" value="ONK68671.1"/>
    <property type="molecule type" value="Genomic_DNA"/>
</dbReference>
<reference evidence="3" key="1">
    <citation type="journal article" date="2017" name="Nat. Commun.">
        <title>The asparagus genome sheds light on the origin and evolution of a young Y chromosome.</title>
        <authorList>
            <person name="Harkess A."/>
            <person name="Zhou J."/>
            <person name="Xu C."/>
            <person name="Bowers J.E."/>
            <person name="Van der Hulst R."/>
            <person name="Ayyampalayam S."/>
            <person name="Mercati F."/>
            <person name="Riccardi P."/>
            <person name="McKain M.R."/>
            <person name="Kakrana A."/>
            <person name="Tang H."/>
            <person name="Ray J."/>
            <person name="Groenendijk J."/>
            <person name="Arikit S."/>
            <person name="Mathioni S.M."/>
            <person name="Nakano M."/>
            <person name="Shan H."/>
            <person name="Telgmann-Rauber A."/>
            <person name="Kanno A."/>
            <person name="Yue Z."/>
            <person name="Chen H."/>
            <person name="Li W."/>
            <person name="Chen Y."/>
            <person name="Xu X."/>
            <person name="Zhang Y."/>
            <person name="Luo S."/>
            <person name="Chen H."/>
            <person name="Gao J."/>
            <person name="Mao Z."/>
            <person name="Pires J.C."/>
            <person name="Luo M."/>
            <person name="Kudrna D."/>
            <person name="Wing R.A."/>
            <person name="Meyers B.C."/>
            <person name="Yi K."/>
            <person name="Kong H."/>
            <person name="Lavrijsen P."/>
            <person name="Sunseri F."/>
            <person name="Falavigna A."/>
            <person name="Ye Y."/>
            <person name="Leebens-Mack J.H."/>
            <person name="Chen G."/>
        </authorList>
    </citation>
    <scope>NUCLEOTIDE SEQUENCE [LARGE SCALE GENOMIC DNA]</scope>
    <source>
        <strain evidence="3">cv. DH0086</strain>
    </source>
</reference>
<dbReference type="AlphaFoldDB" id="A0A5P1EVZ5"/>
<gene>
    <name evidence="2" type="ORF">A4U43_C05F14680</name>
</gene>
<evidence type="ECO:0000256" key="1">
    <source>
        <dbReference type="SAM" id="MobiDB-lite"/>
    </source>
</evidence>
<protein>
    <submittedName>
        <fullName evidence="2">Uncharacterized protein</fullName>
    </submittedName>
</protein>
<accession>A0A5P1EVZ5</accession>
<proteinExistence type="predicted"/>
<keyword evidence="3" id="KW-1185">Reference proteome</keyword>